<proteinExistence type="inferred from homology"/>
<dbReference type="OrthoDB" id="11638at2157"/>
<dbReference type="GeneID" id="36836796"/>
<comment type="subunit">
    <text evidence="9">Homodimer. Forms a heterotetramer composed of two Mre11 subunits and two Rad50 subunits.</text>
</comment>
<dbReference type="InterPro" id="IPR053459">
    <property type="entry name" value="DSB_Repair_Mre11/Rad50"/>
</dbReference>
<evidence type="ECO:0000256" key="9">
    <source>
        <dbReference type="HAMAP-Rule" id="MF_02044"/>
    </source>
</evidence>
<dbReference type="RefSeq" id="WP_110381075.1">
    <property type="nucleotide sequence ID" value="NZ_CP029288.2"/>
</dbReference>
<dbReference type="NCBIfam" id="NF041031">
    <property type="entry name" value="Mre11_Sulfo"/>
    <property type="match status" value="1"/>
</dbReference>
<evidence type="ECO:0000259" key="10">
    <source>
        <dbReference type="Pfam" id="PF00149"/>
    </source>
</evidence>
<accession>A0A2U9IQ69</accession>
<evidence type="ECO:0000256" key="5">
    <source>
        <dbReference type="ARBA" id="ARBA00022801"/>
    </source>
</evidence>
<keyword evidence="8 9" id="KW-0464">Manganese</keyword>
<dbReference type="GO" id="GO:0000403">
    <property type="term" value="F:Y-form DNA binding"/>
    <property type="evidence" value="ECO:0007669"/>
    <property type="project" value="UniProtKB-UniRule"/>
</dbReference>
<organism evidence="11 12">
    <name type="scientific">Acidianus sulfidivorans JP7</name>
    <dbReference type="NCBI Taxonomy" id="619593"/>
    <lineage>
        <taxon>Archaea</taxon>
        <taxon>Thermoproteota</taxon>
        <taxon>Thermoprotei</taxon>
        <taxon>Sulfolobales</taxon>
        <taxon>Sulfolobaceae</taxon>
        <taxon>Acidianus</taxon>
    </lineage>
</organism>
<evidence type="ECO:0000313" key="11">
    <source>
        <dbReference type="EMBL" id="AWR98199.1"/>
    </source>
</evidence>
<evidence type="ECO:0000256" key="6">
    <source>
        <dbReference type="ARBA" id="ARBA00022839"/>
    </source>
</evidence>
<feature type="binding site" evidence="9">
    <location>
        <position position="10"/>
    </location>
    <ligand>
        <name>Mn(2+)</name>
        <dbReference type="ChEBI" id="CHEBI:29035"/>
        <label>1</label>
    </ligand>
</feature>
<dbReference type="InterPro" id="IPR041796">
    <property type="entry name" value="Mre11_N"/>
</dbReference>
<name>A0A2U9IQ69_9CREN</name>
<feature type="binding site" evidence="9">
    <location>
        <position position="162"/>
    </location>
    <ligand>
        <name>Mn(2+)</name>
        <dbReference type="ChEBI" id="CHEBI:29035"/>
        <label>2</label>
    </ligand>
</feature>
<comment type="activity regulation">
    <text evidence="9">Nuclease activity is regulated by Rad50.</text>
</comment>
<dbReference type="SUPFAM" id="SSF56300">
    <property type="entry name" value="Metallo-dependent phosphatases"/>
    <property type="match status" value="1"/>
</dbReference>
<dbReference type="InterPro" id="IPR050535">
    <property type="entry name" value="DNA_Repair-Maintenance_Comp"/>
</dbReference>
<dbReference type="Pfam" id="PF00149">
    <property type="entry name" value="Metallophos"/>
    <property type="match status" value="1"/>
</dbReference>
<evidence type="ECO:0000313" key="12">
    <source>
        <dbReference type="Proteomes" id="UP000248410"/>
    </source>
</evidence>
<protein>
    <recommendedName>
        <fullName evidence="9">DNA double-strand break repair protein Mre11</fullName>
        <ecNumber evidence="9">3.1.-.-</ecNumber>
    </recommendedName>
</protein>
<feature type="domain" description="Calcineurin-like phosphoesterase" evidence="10">
    <location>
        <begin position="1"/>
        <end position="196"/>
    </location>
</feature>
<feature type="binding site" evidence="9">
    <location>
        <position position="8"/>
    </location>
    <ligand>
        <name>Mn(2+)</name>
        <dbReference type="ChEBI" id="CHEBI:29035"/>
        <label>1</label>
    </ligand>
</feature>
<keyword evidence="5 9" id="KW-0378">Hydrolase</keyword>
<feature type="binding site" evidence="9">
    <location>
        <position position="49"/>
    </location>
    <ligand>
        <name>Mn(2+)</name>
        <dbReference type="ChEBI" id="CHEBI:29035"/>
        <label>2</label>
    </ligand>
</feature>
<evidence type="ECO:0000256" key="8">
    <source>
        <dbReference type="ARBA" id="ARBA00023211"/>
    </source>
</evidence>
<dbReference type="GO" id="GO:0006302">
    <property type="term" value="P:double-strand break repair"/>
    <property type="evidence" value="ECO:0007669"/>
    <property type="project" value="UniProtKB-UniRule"/>
</dbReference>
<dbReference type="InterPro" id="IPR004843">
    <property type="entry name" value="Calcineurin-like_PHP"/>
</dbReference>
<evidence type="ECO:0000256" key="7">
    <source>
        <dbReference type="ARBA" id="ARBA00023204"/>
    </source>
</evidence>
<evidence type="ECO:0000256" key="2">
    <source>
        <dbReference type="ARBA" id="ARBA00022723"/>
    </source>
</evidence>
<dbReference type="CDD" id="cd00840">
    <property type="entry name" value="MPP_Mre11_N"/>
    <property type="match status" value="1"/>
</dbReference>
<keyword evidence="12" id="KW-1185">Reference proteome</keyword>
<gene>
    <name evidence="9" type="primary">mre11</name>
    <name evidence="11" type="ORF">DFR86_02465</name>
</gene>
<feature type="binding site" evidence="9">
    <location>
        <position position="84"/>
    </location>
    <ligand>
        <name>Mn(2+)</name>
        <dbReference type="ChEBI" id="CHEBI:29035"/>
        <label>2</label>
    </ligand>
</feature>
<dbReference type="Gene3D" id="3.60.21.10">
    <property type="match status" value="1"/>
</dbReference>
<dbReference type="KEGG" id="asul:DFR86_02465"/>
<evidence type="ECO:0000256" key="1">
    <source>
        <dbReference type="ARBA" id="ARBA00022722"/>
    </source>
</evidence>
<keyword evidence="1 9" id="KW-0540">Nuclease</keyword>
<feature type="binding site" evidence="9">
    <location>
        <position position="193"/>
    </location>
    <ligand>
        <name>Mn(2+)</name>
        <dbReference type="ChEBI" id="CHEBI:29035"/>
        <label>2</label>
    </ligand>
</feature>
<feature type="binding site" evidence="9">
    <location>
        <position position="49"/>
    </location>
    <ligand>
        <name>Mn(2+)</name>
        <dbReference type="ChEBI" id="CHEBI:29035"/>
        <label>1</label>
    </ligand>
</feature>
<comment type="similarity">
    <text evidence="9">Belongs to the MRE11/RAD32 family.</text>
</comment>
<dbReference type="InterPro" id="IPR029052">
    <property type="entry name" value="Metallo-depent_PP-like"/>
</dbReference>
<keyword evidence="7 9" id="KW-0234">DNA repair</keyword>
<dbReference type="PANTHER" id="PTHR30337">
    <property type="entry name" value="COMPONENT OF ATP-DEPENDENT DSDNA EXONUCLEASE"/>
    <property type="match status" value="1"/>
</dbReference>
<evidence type="ECO:0000256" key="3">
    <source>
        <dbReference type="ARBA" id="ARBA00022759"/>
    </source>
</evidence>
<feature type="active site" description="Proton donor" evidence="9">
    <location>
        <position position="85"/>
    </location>
</feature>
<keyword evidence="3 9" id="KW-0255">Endonuclease</keyword>
<comment type="function">
    <text evidence="9">Part of the Rad50/Mre11 complex, which is involved in the early steps of DNA double-strand break (DSB) repair. The complex may facilitate opening of the processed DNA ends to aid in the recruitment of HerA and NurA. Mre11 binds to DSB ends and has both double-stranded 3'-5' exonuclease activity and single-stranded endonuclease activity.</text>
</comment>
<dbReference type="GO" id="GO:0004519">
    <property type="term" value="F:endonuclease activity"/>
    <property type="evidence" value="ECO:0007669"/>
    <property type="project" value="UniProtKB-UniRule"/>
</dbReference>
<keyword evidence="6 9" id="KW-0269">Exonuclease</keyword>
<sequence length="381" mass="43692">MQILHISDTHLGARKYNLDSREKDIYETFSQLIDIAIREHVNAIIHTGDLFDTYHPPPQAFKVAIDNLKKINDKGIPFISIPGDHDTPKRRSSIYPQRIFADSLNYIKLLTTRNTEHYDLSIDGKTLQIFGIEHIPTLSRDTLLNTLQQLKPKGDRNILMLHQGLRNILPYDGAWQLEVGDLPKGFDYYAFGHFHTRKIEKLGTGVLSIAGSPDIIRDEEIEGYKKSKKGAFLVDLSKKDVEIHNIDTDIRVQDFVTINTDTVDQDINAIINKYKNCKKKPILHIILEGSSVSKTLIFKKLSKLEEYTEFYRIAKDNTISNKEEKITLPSSNTISEIISAFLRSRNYNDDEINKILEIINNYDSDNVYLLIKNFAGVNDED</sequence>
<feature type="binding site" evidence="9">
    <location>
        <position position="195"/>
    </location>
    <ligand>
        <name>Mn(2+)</name>
        <dbReference type="ChEBI" id="CHEBI:29035"/>
        <label>1</label>
    </ligand>
</feature>
<dbReference type="GO" id="GO:0030145">
    <property type="term" value="F:manganese ion binding"/>
    <property type="evidence" value="ECO:0007669"/>
    <property type="project" value="UniProtKB-UniRule"/>
</dbReference>
<comment type="cofactor">
    <cofactor evidence="9">
        <name>Mn(2+)</name>
        <dbReference type="ChEBI" id="CHEBI:29035"/>
    </cofactor>
    <text evidence="9">Binds 2 manganese ions per subunit.</text>
</comment>
<reference evidence="11 12" key="1">
    <citation type="submission" date="2018-05" db="EMBL/GenBank/DDBJ databases">
        <title>Complete Genome Sequences of Extremely Thermoacidophilic, Metal-Mobilizing Type-Strain Members of the Archaeal Family Sulfolobaceae: Acidianus brierleyi DSM-1651T, Acidianus sulfidivorans DSM-18786T, Metallosphaera hakonensis DSM-7519T, and Metallosphaera prunae DSM-10039T.</title>
        <authorList>
            <person name="Counts J.A."/>
            <person name="Kelly R.M."/>
        </authorList>
    </citation>
    <scope>NUCLEOTIDE SEQUENCE [LARGE SCALE GENOMIC DNA]</scope>
    <source>
        <strain evidence="11 12">JP7</strain>
    </source>
</reference>
<keyword evidence="4 9" id="KW-0227">DNA damage</keyword>
<dbReference type="Proteomes" id="UP000248410">
    <property type="component" value="Chromosome"/>
</dbReference>
<dbReference type="PANTHER" id="PTHR30337:SF0">
    <property type="entry name" value="NUCLEASE SBCCD SUBUNIT D"/>
    <property type="match status" value="1"/>
</dbReference>
<dbReference type="AlphaFoldDB" id="A0A2U9IQ69"/>
<dbReference type="GO" id="GO:0045027">
    <property type="term" value="F:DNA end binding"/>
    <property type="evidence" value="ECO:0007669"/>
    <property type="project" value="UniProtKB-UniRule"/>
</dbReference>
<keyword evidence="2 9" id="KW-0479">Metal-binding</keyword>
<dbReference type="EMBL" id="CP029288">
    <property type="protein sequence ID" value="AWR98199.1"/>
    <property type="molecule type" value="Genomic_DNA"/>
</dbReference>
<dbReference type="EC" id="3.1.-.-" evidence="9"/>
<dbReference type="HAMAP" id="MF_02044">
    <property type="entry name" value="Mre11"/>
    <property type="match status" value="1"/>
</dbReference>
<evidence type="ECO:0000256" key="4">
    <source>
        <dbReference type="ARBA" id="ARBA00022763"/>
    </source>
</evidence>
<dbReference type="GO" id="GO:0008408">
    <property type="term" value="F:3'-5' exonuclease activity"/>
    <property type="evidence" value="ECO:0007669"/>
    <property type="project" value="UniProtKB-UniRule"/>
</dbReference>
<dbReference type="InterPro" id="IPR032885">
    <property type="entry name" value="Mre11_archaea-type"/>
</dbReference>